<accession>A0ABD2NKB6</accession>
<feature type="compositionally biased region" description="Basic and acidic residues" evidence="1">
    <location>
        <begin position="28"/>
        <end position="45"/>
    </location>
</feature>
<protein>
    <submittedName>
        <fullName evidence="2">Uncharacterized protein</fullName>
    </submittedName>
</protein>
<sequence>MVSDISPMIQGGNRIAIAEHQNDISEHSLDFREQSSKPDKIEKQFNDSFDCVSTSDKKVSESSHGSNKAQSSVLSKF</sequence>
<feature type="compositionally biased region" description="Polar residues" evidence="1">
    <location>
        <begin position="62"/>
        <end position="77"/>
    </location>
</feature>
<feature type="region of interest" description="Disordered" evidence="1">
    <location>
        <begin position="28"/>
        <end position="47"/>
    </location>
</feature>
<comment type="caution">
    <text evidence="2">The sequence shown here is derived from an EMBL/GenBank/DDBJ whole genome shotgun (WGS) entry which is preliminary data.</text>
</comment>
<proteinExistence type="predicted"/>
<dbReference type="EMBL" id="JABFTP020000124">
    <property type="protein sequence ID" value="KAL3278995.1"/>
    <property type="molecule type" value="Genomic_DNA"/>
</dbReference>
<evidence type="ECO:0000313" key="2">
    <source>
        <dbReference type="EMBL" id="KAL3278995.1"/>
    </source>
</evidence>
<evidence type="ECO:0000256" key="1">
    <source>
        <dbReference type="SAM" id="MobiDB-lite"/>
    </source>
</evidence>
<gene>
    <name evidence="2" type="ORF">HHI36_016512</name>
</gene>
<feature type="region of interest" description="Disordered" evidence="1">
    <location>
        <begin position="53"/>
        <end position="77"/>
    </location>
</feature>
<reference evidence="2 3" key="1">
    <citation type="journal article" date="2021" name="BMC Biol.">
        <title>Horizontally acquired antibacterial genes associated with adaptive radiation of ladybird beetles.</title>
        <authorList>
            <person name="Li H.S."/>
            <person name="Tang X.F."/>
            <person name="Huang Y.H."/>
            <person name="Xu Z.Y."/>
            <person name="Chen M.L."/>
            <person name="Du X.Y."/>
            <person name="Qiu B.Y."/>
            <person name="Chen P.T."/>
            <person name="Zhang W."/>
            <person name="Slipinski A."/>
            <person name="Escalona H.E."/>
            <person name="Waterhouse R.M."/>
            <person name="Zwick A."/>
            <person name="Pang H."/>
        </authorList>
    </citation>
    <scope>NUCLEOTIDE SEQUENCE [LARGE SCALE GENOMIC DNA]</scope>
    <source>
        <strain evidence="2">SYSU2018</strain>
    </source>
</reference>
<organism evidence="2 3">
    <name type="scientific">Cryptolaemus montrouzieri</name>
    <dbReference type="NCBI Taxonomy" id="559131"/>
    <lineage>
        <taxon>Eukaryota</taxon>
        <taxon>Metazoa</taxon>
        <taxon>Ecdysozoa</taxon>
        <taxon>Arthropoda</taxon>
        <taxon>Hexapoda</taxon>
        <taxon>Insecta</taxon>
        <taxon>Pterygota</taxon>
        <taxon>Neoptera</taxon>
        <taxon>Endopterygota</taxon>
        <taxon>Coleoptera</taxon>
        <taxon>Polyphaga</taxon>
        <taxon>Cucujiformia</taxon>
        <taxon>Coccinelloidea</taxon>
        <taxon>Coccinellidae</taxon>
        <taxon>Scymninae</taxon>
        <taxon>Scymnini</taxon>
        <taxon>Cryptolaemus</taxon>
    </lineage>
</organism>
<dbReference type="AlphaFoldDB" id="A0ABD2NKB6"/>
<dbReference type="Proteomes" id="UP001516400">
    <property type="component" value="Unassembled WGS sequence"/>
</dbReference>
<evidence type="ECO:0000313" key="3">
    <source>
        <dbReference type="Proteomes" id="UP001516400"/>
    </source>
</evidence>
<name>A0ABD2NKB6_9CUCU</name>
<keyword evidence="3" id="KW-1185">Reference proteome</keyword>